<dbReference type="EMBL" id="OX451736">
    <property type="protein sequence ID" value="CAI8585484.1"/>
    <property type="molecule type" value="Genomic_DNA"/>
</dbReference>
<dbReference type="GO" id="GO:0003676">
    <property type="term" value="F:nucleic acid binding"/>
    <property type="evidence" value="ECO:0007669"/>
    <property type="project" value="InterPro"/>
</dbReference>
<proteinExistence type="predicted"/>
<keyword evidence="3" id="KW-1185">Reference proteome</keyword>
<evidence type="ECO:0000313" key="3">
    <source>
        <dbReference type="Proteomes" id="UP001157006"/>
    </source>
</evidence>
<organism evidence="2 3">
    <name type="scientific">Vicia faba</name>
    <name type="common">Broad bean</name>
    <name type="synonym">Faba vulgaris</name>
    <dbReference type="NCBI Taxonomy" id="3906"/>
    <lineage>
        <taxon>Eukaryota</taxon>
        <taxon>Viridiplantae</taxon>
        <taxon>Streptophyta</taxon>
        <taxon>Embryophyta</taxon>
        <taxon>Tracheophyta</taxon>
        <taxon>Spermatophyta</taxon>
        <taxon>Magnoliopsida</taxon>
        <taxon>eudicotyledons</taxon>
        <taxon>Gunneridae</taxon>
        <taxon>Pentapetalae</taxon>
        <taxon>rosids</taxon>
        <taxon>fabids</taxon>
        <taxon>Fabales</taxon>
        <taxon>Fabaceae</taxon>
        <taxon>Papilionoideae</taxon>
        <taxon>50 kb inversion clade</taxon>
        <taxon>NPAAA clade</taxon>
        <taxon>Hologalegina</taxon>
        <taxon>IRL clade</taxon>
        <taxon>Fabeae</taxon>
        <taxon>Vicia</taxon>
    </lineage>
</organism>
<dbReference type="SUPFAM" id="SSF54928">
    <property type="entry name" value="RNA-binding domain, RBD"/>
    <property type="match status" value="1"/>
</dbReference>
<name>A0AAV0YIT4_VICFA</name>
<dbReference type="Proteomes" id="UP001157006">
    <property type="component" value="Chromosome 1L"/>
</dbReference>
<reference evidence="2 3" key="1">
    <citation type="submission" date="2023-01" db="EMBL/GenBank/DDBJ databases">
        <authorList>
            <person name="Kreplak J."/>
        </authorList>
    </citation>
    <scope>NUCLEOTIDE SEQUENCE [LARGE SCALE GENOMIC DNA]</scope>
</reference>
<dbReference type="Gene3D" id="3.30.70.330">
    <property type="match status" value="1"/>
</dbReference>
<evidence type="ECO:0000259" key="1">
    <source>
        <dbReference type="Pfam" id="PF04059"/>
    </source>
</evidence>
<dbReference type="AlphaFoldDB" id="A0AAV0YIT4"/>
<dbReference type="InterPro" id="IPR035979">
    <property type="entry name" value="RBD_domain_sf"/>
</dbReference>
<gene>
    <name evidence="2" type="ORF">VFH_I208480</name>
</gene>
<dbReference type="InterPro" id="IPR007201">
    <property type="entry name" value="Mei2-like_Rrm_C"/>
</dbReference>
<protein>
    <recommendedName>
        <fullName evidence="1">Mei2-like C-terminal RNA recognition motif domain-containing protein</fullName>
    </recommendedName>
</protein>
<dbReference type="Pfam" id="PF04059">
    <property type="entry name" value="RRM_2"/>
    <property type="match status" value="1"/>
</dbReference>
<feature type="domain" description="Mei2-like C-terminal RNA recognition motif" evidence="1">
    <location>
        <begin position="102"/>
        <end position="211"/>
    </location>
</feature>
<accession>A0AAV0YIT4</accession>
<sequence length="257" mass="30041">MMTPNPFTIFLYLHQHHYFTKTPSIPIPIPVPVPYPITMQPQVSNLNPNAQPFYPQHNLVVVTPKTQSSVYVPKQTKKASRRRGNVTQFPNTIDEAQASRITTVMIRHIPNQLRFEDLLHVLDEHCYEINKSVEDPADWSKFDFLYLPMDYMKHAIERRMSNLGYAFVNFTTPSAAFKFYKQFQGFQWSVSENRKICEITAAHVQGRDKLERIFCQKVFRSNSQKFRPVVFYKGRDGFNRRMKGIPLGIHVRGLPFS</sequence>
<dbReference type="InterPro" id="IPR012677">
    <property type="entry name" value="Nucleotide-bd_a/b_plait_sf"/>
</dbReference>
<evidence type="ECO:0000313" key="2">
    <source>
        <dbReference type="EMBL" id="CAI8585484.1"/>
    </source>
</evidence>